<comment type="caution">
    <text evidence="1">The sequence shown here is derived from an EMBL/GenBank/DDBJ whole genome shotgun (WGS) entry which is preliminary data.</text>
</comment>
<accession>A0ABS8HUJ9</accession>
<proteinExistence type="predicted"/>
<evidence type="ECO:0000313" key="1">
    <source>
        <dbReference type="EMBL" id="MCC5465564.1"/>
    </source>
</evidence>
<gene>
    <name evidence="1" type="ORF">LMF89_09335</name>
</gene>
<sequence length="226" mass="25659">MDLNKLVNESLAKIQQDGFVQKVVEKQLKSTIESIVDDLFRSYSDFGKNLKKEIESQLKINLNELNLAGYNVMVLNAVKEKLDEAVTIQGVEKIQQALDAMLGDVKKEYKLSELIKKMKEESNEYGDHNGEEISFHIDSDRRILTFISFDEEDGQSEYECKYRLSVSKDGKVTSVKIGNKELKNSVIMGGLYGLDETLFKIYASGAKLIIDEDDVNLEYGYGDEDE</sequence>
<reference evidence="1" key="1">
    <citation type="submission" date="2021-11" db="EMBL/GenBank/DDBJ databases">
        <title>Description of a new species Pelosinus isolated from the bottom sediments of Lake Baikal.</title>
        <authorList>
            <person name="Zakharyuk A."/>
        </authorList>
    </citation>
    <scope>NUCLEOTIDE SEQUENCE</scope>
    <source>
        <strain evidence="1">Bkl1</strain>
    </source>
</reference>
<dbReference type="RefSeq" id="WP_229534813.1">
    <property type="nucleotide sequence ID" value="NZ_JAJHJB010000010.1"/>
</dbReference>
<dbReference type="Proteomes" id="UP001165492">
    <property type="component" value="Unassembled WGS sequence"/>
</dbReference>
<protein>
    <submittedName>
        <fullName evidence="1">Uncharacterized protein</fullName>
    </submittedName>
</protein>
<dbReference type="EMBL" id="JAJHJB010000010">
    <property type="protein sequence ID" value="MCC5465564.1"/>
    <property type="molecule type" value="Genomic_DNA"/>
</dbReference>
<organism evidence="1 2">
    <name type="scientific">Pelosinus baikalensis</name>
    <dbReference type="NCBI Taxonomy" id="2892015"/>
    <lineage>
        <taxon>Bacteria</taxon>
        <taxon>Bacillati</taxon>
        <taxon>Bacillota</taxon>
        <taxon>Negativicutes</taxon>
        <taxon>Selenomonadales</taxon>
        <taxon>Sporomusaceae</taxon>
        <taxon>Pelosinus</taxon>
    </lineage>
</organism>
<evidence type="ECO:0000313" key="2">
    <source>
        <dbReference type="Proteomes" id="UP001165492"/>
    </source>
</evidence>
<keyword evidence="2" id="KW-1185">Reference proteome</keyword>
<name>A0ABS8HUJ9_9FIRM</name>